<gene>
    <name evidence="3" type="ORF">VitviT2T_030591</name>
</gene>
<dbReference type="Proteomes" id="UP001227230">
    <property type="component" value="Chromosome 19"/>
</dbReference>
<evidence type="ECO:0000259" key="2">
    <source>
        <dbReference type="Pfam" id="PF14111"/>
    </source>
</evidence>
<dbReference type="PANTHER" id="PTHR34427">
    <property type="entry name" value="DUF4283 DOMAIN PROTEIN"/>
    <property type="match status" value="1"/>
</dbReference>
<accession>A0ABY9E3X7</accession>
<dbReference type="InterPro" id="IPR025558">
    <property type="entry name" value="DUF4283"/>
</dbReference>
<protein>
    <recommendedName>
        <fullName evidence="2">DUF4283 domain-containing protein</fullName>
    </recommendedName>
</protein>
<feature type="compositionally biased region" description="Basic and acidic residues" evidence="1">
    <location>
        <begin position="599"/>
        <end position="611"/>
    </location>
</feature>
<name>A0ABY9E3X7_VITVI</name>
<evidence type="ECO:0000313" key="3">
    <source>
        <dbReference type="EMBL" id="WKA13274.1"/>
    </source>
</evidence>
<dbReference type="Gene3D" id="3.60.10.10">
    <property type="entry name" value="Endonuclease/exonuclease/phosphatase"/>
    <property type="match status" value="1"/>
</dbReference>
<sequence length="625" mass="71921">MEWAALPACGASGGIVILWDSNKFKCTEKVLGSFSVTVKLNSSEEGSFWLTSVYGLNKLLWRKDFLLELQDLYGLTFPRWCVGGDFNVIRRVFEKMGDSRLTLNMRCFDKFIRESGLLDPPLRNVAFTWSNMQAVPICKRLDRFLFSFEWDSFFFQNFQEALPRWTSDHSPICLETNSLKWGPTPFRFENMWLLHPEFKEMFSDWWQECTVEGWEGHKFMRKLKFVKSKLKDWNKVAFGDLRERKKLILSDLGRIDLIKQEGNLNPDLVSERTLRRGELEDLLLKEERRELLVYSRGRELLVYRKLGEATWLQLGEEDVARGREHLDRCLVGRWGGTLVSLPDLCALESWGKDHWKFKGGVKLARMGGPFILIEFENKAEANKVLLRGFRCFKDSILHLERWDPKVGCFQSGEHLKEIWVRMMGLPLHLWSWEVFEKIGDCCGGFVAVDESTAAFNELQWARLLVKLEGIEWPSSLQVVIGTTCFAFQLWWEVLPRVFEVFPVIRNGSRKEQEVREEDRGASRAGCVVKQVQSTGQPAKVAVPSEDGEKCCRTVTETPFSDLMPTRGAEADTSKKRQKHGRGNNSKFGPAAKANGSLGWDKETAVERRLDEEGLSGTKKSVGHLT</sequence>
<evidence type="ECO:0000313" key="4">
    <source>
        <dbReference type="Proteomes" id="UP001227230"/>
    </source>
</evidence>
<dbReference type="PANTHER" id="PTHR34427:SF5">
    <property type="entry name" value="DUF4283 DOMAIN-CONTAINING PROTEIN"/>
    <property type="match status" value="1"/>
</dbReference>
<reference evidence="3 4" key="1">
    <citation type="journal article" date="2023" name="Hortic Res">
        <title>The complete reference genome for grapevine (Vitis vinifera L.) genetics and breeding.</title>
        <authorList>
            <person name="Shi X."/>
            <person name="Cao S."/>
            <person name="Wang X."/>
            <person name="Huang S."/>
            <person name="Wang Y."/>
            <person name="Liu Z."/>
            <person name="Liu W."/>
            <person name="Leng X."/>
            <person name="Peng Y."/>
            <person name="Wang N."/>
            <person name="Wang Y."/>
            <person name="Ma Z."/>
            <person name="Xu X."/>
            <person name="Zhang F."/>
            <person name="Xue H."/>
            <person name="Zhong H."/>
            <person name="Wang Y."/>
            <person name="Zhang K."/>
            <person name="Velt A."/>
            <person name="Avia K."/>
            <person name="Holtgrawe D."/>
            <person name="Grimplet J."/>
            <person name="Matus J.T."/>
            <person name="Ware D."/>
            <person name="Wu X."/>
            <person name="Wang H."/>
            <person name="Liu C."/>
            <person name="Fang Y."/>
            <person name="Rustenholz C."/>
            <person name="Cheng Z."/>
            <person name="Xiao H."/>
            <person name="Zhou Y."/>
        </authorList>
    </citation>
    <scope>NUCLEOTIDE SEQUENCE [LARGE SCALE GENOMIC DNA]</scope>
    <source>
        <strain evidence="4">cv. Pinot noir / PN40024</strain>
        <tissue evidence="3">Leaf</tissue>
    </source>
</reference>
<feature type="region of interest" description="Disordered" evidence="1">
    <location>
        <begin position="555"/>
        <end position="625"/>
    </location>
</feature>
<dbReference type="SUPFAM" id="SSF56219">
    <property type="entry name" value="DNase I-like"/>
    <property type="match status" value="1"/>
</dbReference>
<dbReference type="EMBL" id="CP126666">
    <property type="protein sequence ID" value="WKA13274.1"/>
    <property type="molecule type" value="Genomic_DNA"/>
</dbReference>
<proteinExistence type="predicted"/>
<organism evidence="3 4">
    <name type="scientific">Vitis vinifera</name>
    <name type="common">Grape</name>
    <dbReference type="NCBI Taxonomy" id="29760"/>
    <lineage>
        <taxon>Eukaryota</taxon>
        <taxon>Viridiplantae</taxon>
        <taxon>Streptophyta</taxon>
        <taxon>Embryophyta</taxon>
        <taxon>Tracheophyta</taxon>
        <taxon>Spermatophyta</taxon>
        <taxon>Magnoliopsida</taxon>
        <taxon>eudicotyledons</taxon>
        <taxon>Gunneridae</taxon>
        <taxon>Pentapetalae</taxon>
        <taxon>rosids</taxon>
        <taxon>Vitales</taxon>
        <taxon>Vitaceae</taxon>
        <taxon>Viteae</taxon>
        <taxon>Vitis</taxon>
    </lineage>
</organism>
<evidence type="ECO:0000256" key="1">
    <source>
        <dbReference type="SAM" id="MobiDB-lite"/>
    </source>
</evidence>
<feature type="domain" description="DUF4283" evidence="2">
    <location>
        <begin position="324"/>
        <end position="409"/>
    </location>
</feature>
<dbReference type="InterPro" id="IPR036691">
    <property type="entry name" value="Endo/exonu/phosph_ase_sf"/>
</dbReference>
<keyword evidence="4" id="KW-1185">Reference proteome</keyword>
<dbReference type="Pfam" id="PF14111">
    <property type="entry name" value="DUF4283"/>
    <property type="match status" value="1"/>
</dbReference>